<dbReference type="SMART" id="SM00490">
    <property type="entry name" value="HELICc"/>
    <property type="match status" value="1"/>
</dbReference>
<keyword evidence="4 10" id="KW-0347">Helicase</keyword>
<evidence type="ECO:0000259" key="11">
    <source>
        <dbReference type="PROSITE" id="PS51192"/>
    </source>
</evidence>
<dbReference type="SUPFAM" id="SSF53098">
    <property type="entry name" value="Ribonuclease H-like"/>
    <property type="match status" value="1"/>
</dbReference>
<evidence type="ECO:0000256" key="10">
    <source>
        <dbReference type="PROSITE-ProRule" id="PRU00560"/>
    </source>
</evidence>
<keyword evidence="5 10" id="KW-0067">ATP-binding</keyword>
<feature type="domain" description="Helicase ATP-binding" evidence="11">
    <location>
        <begin position="300"/>
        <end position="480"/>
    </location>
</feature>
<keyword evidence="3 10" id="KW-0378">Hydrolase</keyword>
<dbReference type="GO" id="GO:0006310">
    <property type="term" value="P:DNA recombination"/>
    <property type="evidence" value="ECO:0007669"/>
    <property type="project" value="InterPro"/>
</dbReference>
<dbReference type="InterPro" id="IPR001650">
    <property type="entry name" value="Helicase_C-like"/>
</dbReference>
<dbReference type="GO" id="GO:0043138">
    <property type="term" value="F:3'-5' DNA helicase activity"/>
    <property type="evidence" value="ECO:0007669"/>
    <property type="project" value="UniProtKB-EC"/>
</dbReference>
<dbReference type="GO" id="GO:0043590">
    <property type="term" value="C:bacterial nucleoid"/>
    <property type="evidence" value="ECO:0007669"/>
    <property type="project" value="TreeGrafter"/>
</dbReference>
<evidence type="ECO:0000256" key="3">
    <source>
        <dbReference type="ARBA" id="ARBA00022801"/>
    </source>
</evidence>
<dbReference type="Pfam" id="PF00270">
    <property type="entry name" value="DEAD"/>
    <property type="match status" value="1"/>
</dbReference>
<evidence type="ECO:0000256" key="8">
    <source>
        <dbReference type="ARBA" id="ARBA00034617"/>
    </source>
</evidence>
<dbReference type="Gene3D" id="1.10.10.160">
    <property type="match status" value="1"/>
</dbReference>
<dbReference type="SMART" id="SM00487">
    <property type="entry name" value="DEXDc"/>
    <property type="match status" value="1"/>
</dbReference>
<dbReference type="InterPro" id="IPR013986">
    <property type="entry name" value="DExx_box_DNA_helicase_dom_sf"/>
</dbReference>
<evidence type="ECO:0000256" key="6">
    <source>
        <dbReference type="ARBA" id="ARBA00023125"/>
    </source>
</evidence>
<evidence type="ECO:0000256" key="5">
    <source>
        <dbReference type="ARBA" id="ARBA00022840"/>
    </source>
</evidence>
<evidence type="ECO:0000313" key="14">
    <source>
        <dbReference type="EMBL" id="HAU4356149.1"/>
    </source>
</evidence>
<evidence type="ECO:0000259" key="12">
    <source>
        <dbReference type="PROSITE" id="PS51194"/>
    </source>
</evidence>
<dbReference type="PROSITE" id="PS51194">
    <property type="entry name" value="HELICASE_CTER"/>
    <property type="match status" value="1"/>
</dbReference>
<dbReference type="PROSITE" id="PS51198">
    <property type="entry name" value="UVRD_HELICASE_ATP_BIND"/>
    <property type="match status" value="1"/>
</dbReference>
<gene>
    <name evidence="14" type="ORF">F6W21_07375</name>
</gene>
<dbReference type="InterPro" id="IPR004589">
    <property type="entry name" value="DNA_helicase_ATP-dep_RecQ"/>
</dbReference>
<dbReference type="InterPro" id="IPR027417">
    <property type="entry name" value="P-loop_NTPase"/>
</dbReference>
<dbReference type="InterPro" id="IPR036397">
    <property type="entry name" value="RNaseH_sf"/>
</dbReference>
<dbReference type="SUPFAM" id="SSF52540">
    <property type="entry name" value="P-loop containing nucleoside triphosphate hydrolases"/>
    <property type="match status" value="2"/>
</dbReference>
<dbReference type="RefSeq" id="WP_202860701.1">
    <property type="nucleotide sequence ID" value="NZ_CP089411.1"/>
</dbReference>
<organism evidence="14 15">
    <name type="scientific">Klebsiella oxytoca</name>
    <dbReference type="NCBI Taxonomy" id="571"/>
    <lineage>
        <taxon>Bacteria</taxon>
        <taxon>Pseudomonadati</taxon>
        <taxon>Pseudomonadota</taxon>
        <taxon>Gammaproteobacteria</taxon>
        <taxon>Enterobacterales</taxon>
        <taxon>Enterobacteriaceae</taxon>
        <taxon>Klebsiella/Raoultella group</taxon>
        <taxon>Klebsiella</taxon>
    </lineage>
</organism>
<keyword evidence="6" id="KW-0238">DNA-binding</keyword>
<evidence type="ECO:0000256" key="4">
    <source>
        <dbReference type="ARBA" id="ARBA00022806"/>
    </source>
</evidence>
<dbReference type="InterPro" id="IPR014017">
    <property type="entry name" value="DNA_helicase_UvrD-like_C"/>
</dbReference>
<dbReference type="InterPro" id="IPR014001">
    <property type="entry name" value="Helicase_ATP-bd"/>
</dbReference>
<comment type="catalytic activity">
    <reaction evidence="8">
        <text>Couples ATP hydrolysis with the unwinding of duplex DNA by translocating in the 3'-5' direction.</text>
        <dbReference type="EC" id="5.6.2.4"/>
    </reaction>
</comment>
<dbReference type="Proteomes" id="UP000868497">
    <property type="component" value="Unassembled WGS sequence"/>
</dbReference>
<dbReference type="GO" id="GO:0005524">
    <property type="term" value="F:ATP binding"/>
    <property type="evidence" value="ECO:0007669"/>
    <property type="project" value="UniProtKB-UniRule"/>
</dbReference>
<proteinExistence type="inferred from homology"/>
<feature type="domain" description="UvrD-like helicase ATP-binding" evidence="13">
    <location>
        <begin position="1107"/>
        <end position="1322"/>
    </location>
</feature>
<dbReference type="GO" id="GO:0016787">
    <property type="term" value="F:hydrolase activity"/>
    <property type="evidence" value="ECO:0007669"/>
    <property type="project" value="UniProtKB-UniRule"/>
</dbReference>
<evidence type="ECO:0000256" key="1">
    <source>
        <dbReference type="ARBA" id="ARBA00005446"/>
    </source>
</evidence>
<dbReference type="Pfam" id="PF13245">
    <property type="entry name" value="AAA_19"/>
    <property type="match status" value="1"/>
</dbReference>
<dbReference type="CDD" id="cd17932">
    <property type="entry name" value="DEXQc_UvrD"/>
    <property type="match status" value="1"/>
</dbReference>
<comment type="caution">
    <text evidence="14">The sequence shown here is derived from an EMBL/GenBank/DDBJ whole genome shotgun (WGS) entry which is preliminary data.</text>
</comment>
<reference evidence="14" key="1">
    <citation type="journal article" date="2018" name="Genome Biol.">
        <title>SKESA: strategic k-mer extension for scrupulous assemblies.</title>
        <authorList>
            <person name="Souvorov A."/>
            <person name="Agarwala R."/>
            <person name="Lipman D.J."/>
        </authorList>
    </citation>
    <scope>NUCLEOTIDE SEQUENCE</scope>
    <source>
        <strain evidence="14">AUSMDU00005748</strain>
    </source>
</reference>
<dbReference type="Gene3D" id="3.40.50.300">
    <property type="entry name" value="P-loop containing nucleotide triphosphate hydrolases"/>
    <property type="match status" value="6"/>
</dbReference>
<dbReference type="GO" id="GO:0030894">
    <property type="term" value="C:replisome"/>
    <property type="evidence" value="ECO:0007669"/>
    <property type="project" value="TreeGrafter"/>
</dbReference>
<dbReference type="Pfam" id="PF13361">
    <property type="entry name" value="UvrD_C"/>
    <property type="match status" value="2"/>
</dbReference>
<name>A0AAD3YP99_KLEOX</name>
<dbReference type="Gene3D" id="3.30.420.10">
    <property type="entry name" value="Ribonuclease H-like superfamily/Ribonuclease H"/>
    <property type="match status" value="1"/>
</dbReference>
<dbReference type="PANTHER" id="PTHR13710">
    <property type="entry name" value="DNA HELICASE RECQ FAMILY MEMBER"/>
    <property type="match status" value="1"/>
</dbReference>
<comment type="similarity">
    <text evidence="1">Belongs to the helicase family. RecQ subfamily.</text>
</comment>
<dbReference type="EMBL" id="DACXIC010000006">
    <property type="protein sequence ID" value="HAU4356149.1"/>
    <property type="molecule type" value="Genomic_DNA"/>
</dbReference>
<feature type="domain" description="Helicase C-terminal" evidence="12">
    <location>
        <begin position="513"/>
        <end position="665"/>
    </location>
</feature>
<evidence type="ECO:0000313" key="15">
    <source>
        <dbReference type="Proteomes" id="UP000868497"/>
    </source>
</evidence>
<feature type="binding site" evidence="10">
    <location>
        <begin position="1128"/>
        <end position="1135"/>
    </location>
    <ligand>
        <name>ATP</name>
        <dbReference type="ChEBI" id="CHEBI:30616"/>
    </ligand>
</feature>
<keyword evidence="7" id="KW-0413">Isomerase</keyword>
<dbReference type="PROSITE" id="PS51192">
    <property type="entry name" value="HELICASE_ATP_BIND_1"/>
    <property type="match status" value="1"/>
</dbReference>
<dbReference type="GO" id="GO:0005737">
    <property type="term" value="C:cytoplasm"/>
    <property type="evidence" value="ECO:0007669"/>
    <property type="project" value="TreeGrafter"/>
</dbReference>
<protein>
    <recommendedName>
        <fullName evidence="9">DNA 3'-5' helicase</fullName>
        <ecNumber evidence="9">5.6.2.4</ecNumber>
    </recommendedName>
</protein>
<dbReference type="NCBIfam" id="TIGR00614">
    <property type="entry name" value="recQ_fam"/>
    <property type="match status" value="1"/>
</dbReference>
<dbReference type="InterPro" id="IPR014016">
    <property type="entry name" value="UvrD-like_ATP-bd"/>
</dbReference>
<accession>A0AAD3YP99</accession>
<dbReference type="PANTHER" id="PTHR13710:SF105">
    <property type="entry name" value="ATP-DEPENDENT DNA HELICASE Q1"/>
    <property type="match status" value="1"/>
</dbReference>
<dbReference type="GO" id="GO:0009378">
    <property type="term" value="F:four-way junction helicase activity"/>
    <property type="evidence" value="ECO:0007669"/>
    <property type="project" value="TreeGrafter"/>
</dbReference>
<dbReference type="InterPro" id="IPR012337">
    <property type="entry name" value="RNaseH-like_sf"/>
</dbReference>
<evidence type="ECO:0000256" key="2">
    <source>
        <dbReference type="ARBA" id="ARBA00022741"/>
    </source>
</evidence>
<dbReference type="GO" id="GO:0006281">
    <property type="term" value="P:DNA repair"/>
    <property type="evidence" value="ECO:0007669"/>
    <property type="project" value="TreeGrafter"/>
</dbReference>
<dbReference type="GO" id="GO:0003677">
    <property type="term" value="F:DNA binding"/>
    <property type="evidence" value="ECO:0007669"/>
    <property type="project" value="UniProtKB-KW"/>
</dbReference>
<dbReference type="EC" id="5.6.2.4" evidence="9"/>
<dbReference type="InterPro" id="IPR011545">
    <property type="entry name" value="DEAD/DEAH_box_helicase_dom"/>
</dbReference>
<reference evidence="14" key="2">
    <citation type="submission" date="2019-09" db="EMBL/GenBank/DDBJ databases">
        <authorList>
            <consortium name="NCBI Pathogen Detection Project"/>
        </authorList>
    </citation>
    <scope>NUCLEOTIDE SEQUENCE</scope>
    <source>
        <strain evidence="14">AUSMDU00005748</strain>
    </source>
</reference>
<evidence type="ECO:0000256" key="9">
    <source>
        <dbReference type="ARBA" id="ARBA00034808"/>
    </source>
</evidence>
<dbReference type="Pfam" id="PF00271">
    <property type="entry name" value="Helicase_C"/>
    <property type="match status" value="1"/>
</dbReference>
<sequence length="1737" mass="196629">MKTDKHSVDFNKILSFDLELTRDEKLRHMGAVLAERTLSLKINQDEAIHQLDEMAGDADLILGHNILDHDLPWIAKQRVRAQILLDKPIIDTLYLSPLAFPANPYHRLIKDYKLVRDSINDPVNDAKLSLQIFTEQICALQEKPLAQLQLYQYLFEHGVASHFSTRGMASIFSALTGQASISAVVLPTLVKSVAQNKACPNQLNRVIGDALKQPLRLLPLAFACAWLPVSGGNSVLPPWIWRRFPVTADIIRELREQKCQSETCRYCCENHDARRHLQKIFELNDFRKLPDGSPLQRNIVEYGLASRSLLGILPTSGGKSLCYQLPAIVRNLRNGSLTIVISPLQALMKDQVDNLRHKAGIKGVEAISGMLTLPERGAILEQVRKGDIAILYLSPEQLRNRAVKQAIKQRQISGWVFDEAHCLSKWGHDFRPDYLYCGKVIESLAQEQSVQIPPVFCYTATAKLDVINDICRYFDKKLSHPLARFSGGVERINLHYEIIASNGLSKISQILNLLDKFFSNDDEGACIIYCATRRSVDEISDVLTQQQPLPVARFYARLENSEKKEILEGFIANRYRVICATNAFGMGIDKENVRLVIHAEIPGSLENYLQEAGRAGRDTLDAHCVLLFDEQDIEKQFRLQAISEVSFKDIYAIFKGIKKKVNENNEVVATSIELINHPMVKTSFSIDDNNADTKVKTGIAWLERVGYVERLDNITQVFQGKVAFSSLEEAQSKMAALHLNPAAMVLWNAVLQALLNANDDDGLSADSIADEVAQFLPHKENNTSGIEAKDVMRVLTQMADVGLVTRGMLLTVRMRPKGKDNARITTELIHNIEIAMLGLLREAHPDIELGMPWPLQIAVMNQEIIQQGYDRSNTTLLQNILFSWSQDARANGHKGLIDFRYGTRNSYQIIMYRDWAYIERAILQRHRVTSSVLNFIYQLALDSDESSIKKVMLSFSLEQVIDYLRKDVDIIPMIQQRQGGDEQQWLMAGAERALLYLHEQHAIVLQNGLAVFRTAMSLKLQAEKSQRYVKADYEPLALHYQQKTLQIHVMNEYARLGLEKPNYAQRLVQDYFAMDAESFVPLYFKGRRKILDLATSESSWKRIVENLHNPDQEQIVQASLEQNTLVLAGPGSGKSKVIIHRCAYLLRVKQVDPRKILLLCYNRNAAISLRRRLKSLLGKDGASIMVQTFHGLALSLTGYQIERKDNDEIDFDNLLWKAIALLKGDETQLGLEVEEQREYLLGGLEYLLVDEYQDIDEPQYQLIAALAGKNESEDDARLNLMAVGDDDQSIYGFRDASVRFIRLFESDYSARTHFLTWNYRSTANIIACSNYLISHNQGRMKCEHPIVIDRARQMLPPGGEWSALEPSEGKVVIQHCTGAAQQAAEVVRQIQYIQRLQPECPLEKIGVIARNGLDKKELIWVRSALADAGIPCRFALEKDYGFPIRHCREIANYLLWLRERALESLTPAELCQQLPGRDQSNRWHDIIYELIEQWELSQGGEPLPAAYFEHFILEYLHAQHSQVRFGLGVLLSTVHGVKGEEFEHVIILDGGWRSSHSLQPENNEEERRLFYVGMTRAISRLVIMHDDRAPNPYIEQLDPAVISHTAAQAVAPGILRRFSIIGLRQLYISFAGGHPAGHPIHSLLTDMQVGDSVQLVSVGNTIKVNANQSAIAQLSSAGKSQWQFSLSGIRKIEVLAMLQRSKTLTAEDYQVAVKVDNWYVPILLVETREEAAYDNIT</sequence>
<keyword evidence="2 10" id="KW-0547">Nucleotide-binding</keyword>
<evidence type="ECO:0000259" key="13">
    <source>
        <dbReference type="PROSITE" id="PS51198"/>
    </source>
</evidence>
<evidence type="ECO:0000256" key="7">
    <source>
        <dbReference type="ARBA" id="ARBA00023235"/>
    </source>
</evidence>